<sequence length="319" mass="35915">MKSSNQKQENSLQMATRGATDRSRVAFPLNTVEILREAVKLPARNEKLMLQLMILLLTPLYLLVLIHNLLAGPLLHKVEDDYEQSSVDQNDVRSLLGIELLLAGVFSILSLCGITLTIYASSTIYTGKHVEFSDLFSWIRVSWKNPLITWLYISFLTAIYIVLIIIIVKLLSVIISSSIWGWVVGILAVVLYHYLSAQWALALVVSVVEEDCGGRKAVIRARKQIAGREIQGWFLMGILAVISIPICVVFYVVITDDDDELGPLTQFGFGFFATVILCLDMFFTFVVFSVFWYECKQRYGEMESEAGHSLVCHELGVHN</sequence>
<feature type="transmembrane region" description="Helical" evidence="1">
    <location>
        <begin position="232"/>
        <end position="254"/>
    </location>
</feature>
<dbReference type="PANTHER" id="PTHR33133:SF27">
    <property type="entry name" value="G-PROTEIN COUPLED RECEPTORS FAMILY 1 PROFILE DOMAIN-CONTAINING PROTEIN"/>
    <property type="match status" value="1"/>
</dbReference>
<keyword evidence="1" id="KW-1133">Transmembrane helix</keyword>
<dbReference type="Proteomes" id="UP000091857">
    <property type="component" value="Chromosome 13"/>
</dbReference>
<evidence type="ECO:0000313" key="3">
    <source>
        <dbReference type="Proteomes" id="UP000091857"/>
    </source>
</evidence>
<keyword evidence="1" id="KW-0472">Membrane</keyword>
<dbReference type="STRING" id="3983.A0A2C9UPN5"/>
<dbReference type="OrthoDB" id="777403at2759"/>
<feature type="transmembrane region" description="Helical" evidence="1">
    <location>
        <begin position="100"/>
        <end position="126"/>
    </location>
</feature>
<feature type="transmembrane region" description="Helical" evidence="1">
    <location>
        <begin position="174"/>
        <end position="195"/>
    </location>
</feature>
<feature type="transmembrane region" description="Helical" evidence="1">
    <location>
        <begin position="147"/>
        <end position="168"/>
    </location>
</feature>
<gene>
    <name evidence="2" type="ORF">MANES_13G066000v8</name>
</gene>
<evidence type="ECO:0000313" key="2">
    <source>
        <dbReference type="EMBL" id="OAY33055.1"/>
    </source>
</evidence>
<name>A0A2C9UPN5_MANES</name>
<dbReference type="AlphaFoldDB" id="A0A2C9UPN5"/>
<dbReference type="EMBL" id="CM004399">
    <property type="protein sequence ID" value="OAY33055.1"/>
    <property type="molecule type" value="Genomic_DNA"/>
</dbReference>
<proteinExistence type="predicted"/>
<dbReference type="GO" id="GO:0016020">
    <property type="term" value="C:membrane"/>
    <property type="evidence" value="ECO:0000318"/>
    <property type="project" value="GO_Central"/>
</dbReference>
<protein>
    <submittedName>
        <fullName evidence="2">Uncharacterized protein</fullName>
    </submittedName>
</protein>
<accession>A0A2C9UPN5</accession>
<dbReference type="Gramene" id="Manes.13G066000.1.v8.1">
    <property type="protein sequence ID" value="Manes.13G066000.1.v8.1.CDS.1"/>
    <property type="gene ID" value="Manes.13G066000.v8.1"/>
</dbReference>
<keyword evidence="3" id="KW-1185">Reference proteome</keyword>
<feature type="transmembrane region" description="Helical" evidence="1">
    <location>
        <begin position="266"/>
        <end position="293"/>
    </location>
</feature>
<dbReference type="PANTHER" id="PTHR33133">
    <property type="entry name" value="OS08G0107100 PROTEIN-RELATED"/>
    <property type="match status" value="1"/>
</dbReference>
<feature type="transmembrane region" description="Helical" evidence="1">
    <location>
        <begin position="48"/>
        <end position="70"/>
    </location>
</feature>
<reference evidence="3" key="1">
    <citation type="journal article" date="2016" name="Nat. Biotechnol.">
        <title>Sequencing wild and cultivated cassava and related species reveals extensive interspecific hybridization and genetic diversity.</title>
        <authorList>
            <person name="Bredeson J.V."/>
            <person name="Lyons J.B."/>
            <person name="Prochnik S.E."/>
            <person name="Wu G.A."/>
            <person name="Ha C.M."/>
            <person name="Edsinger-Gonzales E."/>
            <person name="Grimwood J."/>
            <person name="Schmutz J."/>
            <person name="Rabbi I.Y."/>
            <person name="Egesi C."/>
            <person name="Nauluvula P."/>
            <person name="Lebot V."/>
            <person name="Ndunguru J."/>
            <person name="Mkamilo G."/>
            <person name="Bart R.S."/>
            <person name="Setter T.L."/>
            <person name="Gleadow R.M."/>
            <person name="Kulakow P."/>
            <person name="Ferguson M.E."/>
            <person name="Rounsley S."/>
            <person name="Rokhsar D.S."/>
        </authorList>
    </citation>
    <scope>NUCLEOTIDE SEQUENCE [LARGE SCALE GENOMIC DNA]</scope>
    <source>
        <strain evidence="3">cv. AM560-2</strain>
    </source>
</reference>
<comment type="caution">
    <text evidence="2">The sequence shown here is derived from an EMBL/GenBank/DDBJ whole genome shotgun (WGS) entry which is preliminary data.</text>
</comment>
<organism evidence="2 3">
    <name type="scientific">Manihot esculenta</name>
    <name type="common">Cassava</name>
    <name type="synonym">Jatropha manihot</name>
    <dbReference type="NCBI Taxonomy" id="3983"/>
    <lineage>
        <taxon>Eukaryota</taxon>
        <taxon>Viridiplantae</taxon>
        <taxon>Streptophyta</taxon>
        <taxon>Embryophyta</taxon>
        <taxon>Tracheophyta</taxon>
        <taxon>Spermatophyta</taxon>
        <taxon>Magnoliopsida</taxon>
        <taxon>eudicotyledons</taxon>
        <taxon>Gunneridae</taxon>
        <taxon>Pentapetalae</taxon>
        <taxon>rosids</taxon>
        <taxon>fabids</taxon>
        <taxon>Malpighiales</taxon>
        <taxon>Euphorbiaceae</taxon>
        <taxon>Crotonoideae</taxon>
        <taxon>Manihoteae</taxon>
        <taxon>Manihot</taxon>
    </lineage>
</organism>
<evidence type="ECO:0000256" key="1">
    <source>
        <dbReference type="SAM" id="Phobius"/>
    </source>
</evidence>
<keyword evidence="1" id="KW-0812">Transmembrane</keyword>